<feature type="region of interest" description="Disordered" evidence="1">
    <location>
        <begin position="48"/>
        <end position="93"/>
    </location>
</feature>
<name>A0AAV5RHP8_STABA</name>
<organism evidence="2 3">
    <name type="scientific">Starmerella bacillaris</name>
    <name type="common">Yeast</name>
    <name type="synonym">Candida zemplinina</name>
    <dbReference type="NCBI Taxonomy" id="1247836"/>
    <lineage>
        <taxon>Eukaryota</taxon>
        <taxon>Fungi</taxon>
        <taxon>Dikarya</taxon>
        <taxon>Ascomycota</taxon>
        <taxon>Saccharomycotina</taxon>
        <taxon>Dipodascomycetes</taxon>
        <taxon>Dipodascales</taxon>
        <taxon>Trichomonascaceae</taxon>
        <taxon>Starmerella</taxon>
    </lineage>
</organism>
<evidence type="ECO:0000313" key="2">
    <source>
        <dbReference type="EMBL" id="GMM50622.1"/>
    </source>
</evidence>
<keyword evidence="3" id="KW-1185">Reference proteome</keyword>
<protein>
    <submittedName>
        <fullName evidence="2">Uncharacterized protein</fullName>
    </submittedName>
</protein>
<comment type="caution">
    <text evidence="2">The sequence shown here is derived from an EMBL/GenBank/DDBJ whole genome shotgun (WGS) entry which is preliminary data.</text>
</comment>
<dbReference type="AlphaFoldDB" id="A0AAV5RHP8"/>
<dbReference type="Proteomes" id="UP001362899">
    <property type="component" value="Unassembled WGS sequence"/>
</dbReference>
<proteinExistence type="predicted"/>
<reference evidence="2 3" key="1">
    <citation type="journal article" date="2023" name="Elife">
        <title>Identification of key yeast species and microbe-microbe interactions impacting larval growth of Drosophila in the wild.</title>
        <authorList>
            <person name="Mure A."/>
            <person name="Sugiura Y."/>
            <person name="Maeda R."/>
            <person name="Honda K."/>
            <person name="Sakurai N."/>
            <person name="Takahashi Y."/>
            <person name="Watada M."/>
            <person name="Katoh T."/>
            <person name="Gotoh A."/>
            <person name="Gotoh Y."/>
            <person name="Taniguchi I."/>
            <person name="Nakamura K."/>
            <person name="Hayashi T."/>
            <person name="Katayama T."/>
            <person name="Uemura T."/>
            <person name="Hattori Y."/>
        </authorList>
    </citation>
    <scope>NUCLEOTIDE SEQUENCE [LARGE SCALE GENOMIC DNA]</scope>
    <source>
        <strain evidence="2 3">SB-73</strain>
    </source>
</reference>
<sequence length="227" mass="24750">MDDEIKEYEQSLAEVTAALETEPSEELQLVANELKELIRDLKLRLFSAPEESETLDESTCPADLKGPKSSPKPKINSEAHIQLETGGQTSDLKTFDSIHVEKKDTSKDEVHSESINNPKITISEDAVLAAAGSQMEAVSQALGKVSPEPALSQKVDETITSTQAGSDICKESDDKVQSQVALSAGLDKVAEPLNVLSPLDSVPDSFETTKGKWRSFLKKRGRISKRR</sequence>
<evidence type="ECO:0000256" key="1">
    <source>
        <dbReference type="SAM" id="MobiDB-lite"/>
    </source>
</evidence>
<gene>
    <name evidence="2" type="ORF">DASB73_015800</name>
</gene>
<dbReference type="EMBL" id="BTGC01000003">
    <property type="protein sequence ID" value="GMM50622.1"/>
    <property type="molecule type" value="Genomic_DNA"/>
</dbReference>
<accession>A0AAV5RHP8</accession>
<evidence type="ECO:0000313" key="3">
    <source>
        <dbReference type="Proteomes" id="UP001362899"/>
    </source>
</evidence>